<feature type="compositionally biased region" description="Polar residues" evidence="1">
    <location>
        <begin position="186"/>
        <end position="198"/>
    </location>
</feature>
<keyword evidence="2" id="KW-0812">Transmembrane</keyword>
<feature type="region of interest" description="Disordered" evidence="1">
    <location>
        <begin position="179"/>
        <end position="198"/>
    </location>
</feature>
<feature type="transmembrane region" description="Helical" evidence="2">
    <location>
        <begin position="351"/>
        <end position="369"/>
    </location>
</feature>
<evidence type="ECO:0000256" key="2">
    <source>
        <dbReference type="SAM" id="Phobius"/>
    </source>
</evidence>
<evidence type="ECO:0000313" key="3">
    <source>
        <dbReference type="EMBL" id="KAA3457341.1"/>
    </source>
</evidence>
<feature type="compositionally biased region" description="Low complexity" evidence="1">
    <location>
        <begin position="60"/>
        <end position="70"/>
    </location>
</feature>
<feature type="transmembrane region" description="Helical" evidence="2">
    <location>
        <begin position="413"/>
        <end position="432"/>
    </location>
</feature>
<evidence type="ECO:0000313" key="4">
    <source>
        <dbReference type="Proteomes" id="UP000325315"/>
    </source>
</evidence>
<dbReference type="AlphaFoldDB" id="A0A5B6UH87"/>
<keyword evidence="2" id="KW-1133">Transmembrane helix</keyword>
<keyword evidence="2" id="KW-0472">Membrane</keyword>
<feature type="transmembrane region" description="Helical" evidence="2">
    <location>
        <begin position="475"/>
        <end position="500"/>
    </location>
</feature>
<feature type="region of interest" description="Disordered" evidence="1">
    <location>
        <begin position="32"/>
        <end position="78"/>
    </location>
</feature>
<feature type="transmembrane region" description="Helical" evidence="2">
    <location>
        <begin position="444"/>
        <end position="463"/>
    </location>
</feature>
<accession>A0A5B6UH87</accession>
<name>A0A5B6UH87_9ROSI</name>
<feature type="transmembrane region" description="Helical" evidence="2">
    <location>
        <begin position="520"/>
        <end position="543"/>
    </location>
</feature>
<comment type="caution">
    <text evidence="3">The sequence shown here is derived from an EMBL/GenBank/DDBJ whole genome shotgun (WGS) entry which is preliminary data.</text>
</comment>
<dbReference type="GO" id="GO:0010090">
    <property type="term" value="P:trichome morphogenesis"/>
    <property type="evidence" value="ECO:0007669"/>
    <property type="project" value="InterPro"/>
</dbReference>
<reference evidence="4" key="1">
    <citation type="journal article" date="2019" name="Plant Biotechnol. J.">
        <title>Genome sequencing of the Australian wild diploid species Gossypium australe highlights disease resistance and delayed gland morphogenesis.</title>
        <authorList>
            <person name="Cai Y."/>
            <person name="Cai X."/>
            <person name="Wang Q."/>
            <person name="Wang P."/>
            <person name="Zhang Y."/>
            <person name="Cai C."/>
            <person name="Xu Y."/>
            <person name="Wang K."/>
            <person name="Zhou Z."/>
            <person name="Wang C."/>
            <person name="Geng S."/>
            <person name="Li B."/>
            <person name="Dong Q."/>
            <person name="Hou Y."/>
            <person name="Wang H."/>
            <person name="Ai P."/>
            <person name="Liu Z."/>
            <person name="Yi F."/>
            <person name="Sun M."/>
            <person name="An G."/>
            <person name="Cheng J."/>
            <person name="Zhang Y."/>
            <person name="Shi Q."/>
            <person name="Xie Y."/>
            <person name="Shi X."/>
            <person name="Chang Y."/>
            <person name="Huang F."/>
            <person name="Chen Y."/>
            <person name="Hong S."/>
            <person name="Mi L."/>
            <person name="Sun Q."/>
            <person name="Zhang L."/>
            <person name="Zhou B."/>
            <person name="Peng R."/>
            <person name="Zhang X."/>
            <person name="Liu F."/>
        </authorList>
    </citation>
    <scope>NUCLEOTIDE SEQUENCE [LARGE SCALE GENOMIC DNA]</scope>
    <source>
        <strain evidence="4">cv. PA1801</strain>
    </source>
</reference>
<dbReference type="Proteomes" id="UP000325315">
    <property type="component" value="Unassembled WGS sequence"/>
</dbReference>
<dbReference type="GO" id="GO:0010150">
    <property type="term" value="P:leaf senescence"/>
    <property type="evidence" value="ECO:0007669"/>
    <property type="project" value="InterPro"/>
</dbReference>
<organism evidence="3 4">
    <name type="scientific">Gossypium australe</name>
    <dbReference type="NCBI Taxonomy" id="47621"/>
    <lineage>
        <taxon>Eukaryota</taxon>
        <taxon>Viridiplantae</taxon>
        <taxon>Streptophyta</taxon>
        <taxon>Embryophyta</taxon>
        <taxon>Tracheophyta</taxon>
        <taxon>Spermatophyta</taxon>
        <taxon>Magnoliopsida</taxon>
        <taxon>eudicotyledons</taxon>
        <taxon>Gunneridae</taxon>
        <taxon>Pentapetalae</taxon>
        <taxon>rosids</taxon>
        <taxon>malvids</taxon>
        <taxon>Malvales</taxon>
        <taxon>Malvaceae</taxon>
        <taxon>Malvoideae</taxon>
        <taxon>Gossypium</taxon>
    </lineage>
</organism>
<proteinExistence type="predicted"/>
<sequence>MDAMSSSSSPLSLQPNGYSACASIIPYNHDSNPTLDNHIPSSKPLIRKKRRKTVDRDAPSSSSCSAYSSSVQKGMRLSSKRRNLRVRFGPVRRADVRDVDSIALPLGMSFAAVVAQVLEKIDVTNERLPPDYLSLICTSAVRESLANVFGDKFDCFARNFEKSFGSTLRTLRLINDSSKHKEKYPSNPNNVESSSDETTCRNSFDIKDSYSEVDRPSVSTQNQLNIHEEVQENIQTGSLNRELVIHGQVNQLACFNPRTGSVADQSVRSTIEKSVIEQVRSNDLKTLELSLTMRKLKLKEEQLALNFDSNHLERSKLAMGISKASFKAEKFKNELEDTGQAELLKKCIDCLVAGLLIMSFLLIYGAYVYSYKRITDATSSCNLSLEDSKSWWIPKQVSSLNIGFHTLKCQVQVVSRMMFGVMLILAVAYLLIQRSGTSNQTMPVTFILLLLGIGCGLAGKFCVDTLGGNGYYWLFYWEILCFLHFLANVFTSMLFIILHGPVNISQRTSSTLLPYWIRRSLFYSIMLFILPLLCGLMPFAGLFEWKDHFLQLVLDNGEEI</sequence>
<dbReference type="InterPro" id="IPR044708">
    <property type="entry name" value="CPR5"/>
</dbReference>
<keyword evidence="4" id="KW-1185">Reference proteome</keyword>
<protein>
    <submittedName>
        <fullName evidence="3">Protein CPR-5 isoform X1</fullName>
    </submittedName>
</protein>
<evidence type="ECO:0000256" key="1">
    <source>
        <dbReference type="SAM" id="MobiDB-lite"/>
    </source>
</evidence>
<dbReference type="PANTHER" id="PTHR35322">
    <property type="entry name" value="PROTEIN CPR-5"/>
    <property type="match status" value="1"/>
</dbReference>
<dbReference type="OrthoDB" id="2017423at2759"/>
<gene>
    <name evidence="3" type="ORF">EPI10_004027</name>
</gene>
<dbReference type="PANTHER" id="PTHR35322:SF2">
    <property type="entry name" value="PROTEIN CPR-5"/>
    <property type="match status" value="1"/>
</dbReference>
<dbReference type="EMBL" id="SMMG02000011">
    <property type="protein sequence ID" value="KAA3457341.1"/>
    <property type="molecule type" value="Genomic_DNA"/>
</dbReference>
<dbReference type="GO" id="GO:0006952">
    <property type="term" value="P:defense response"/>
    <property type="evidence" value="ECO:0007669"/>
    <property type="project" value="InterPro"/>
</dbReference>